<evidence type="ECO:0000313" key="3">
    <source>
        <dbReference type="Proteomes" id="UP000000304"/>
    </source>
</evidence>
<dbReference type="AlphaFoldDB" id="B4QC47"/>
<evidence type="ECO:0000256" key="1">
    <source>
        <dbReference type="SAM" id="MobiDB-lite"/>
    </source>
</evidence>
<evidence type="ECO:0000313" key="2">
    <source>
        <dbReference type="EMBL" id="EDX06678.1"/>
    </source>
</evidence>
<feature type="compositionally biased region" description="Low complexity" evidence="1">
    <location>
        <begin position="1"/>
        <end position="20"/>
    </location>
</feature>
<keyword evidence="3" id="KW-1185">Reference proteome</keyword>
<dbReference type="Proteomes" id="UP000000304">
    <property type="component" value="Chromosome 2R"/>
</dbReference>
<dbReference type="HOGENOM" id="CLU_2906491_0_0_1"/>
<organism evidence="2 3">
    <name type="scientific">Drosophila simulans</name>
    <name type="common">Fruit fly</name>
    <dbReference type="NCBI Taxonomy" id="7240"/>
    <lineage>
        <taxon>Eukaryota</taxon>
        <taxon>Metazoa</taxon>
        <taxon>Ecdysozoa</taxon>
        <taxon>Arthropoda</taxon>
        <taxon>Hexapoda</taxon>
        <taxon>Insecta</taxon>
        <taxon>Pterygota</taxon>
        <taxon>Neoptera</taxon>
        <taxon>Endopterygota</taxon>
        <taxon>Diptera</taxon>
        <taxon>Brachycera</taxon>
        <taxon>Muscomorpha</taxon>
        <taxon>Ephydroidea</taxon>
        <taxon>Drosophilidae</taxon>
        <taxon>Drosophila</taxon>
        <taxon>Sophophora</taxon>
    </lineage>
</organism>
<feature type="region of interest" description="Disordered" evidence="1">
    <location>
        <begin position="1"/>
        <end position="24"/>
    </location>
</feature>
<gene>
    <name evidence="2" type="primary">Dsim\GD10822</name>
    <name evidence="2" type="ORF">Dsim_GD10822</name>
</gene>
<dbReference type="EMBL" id="CM000362">
    <property type="protein sequence ID" value="EDX06678.1"/>
    <property type="molecule type" value="Genomic_DNA"/>
</dbReference>
<proteinExistence type="predicted"/>
<sequence>MQPTTPLNNTSNSSSEHNSSITPTPVLRMMTDKMMFQQKHKFNFFHRKEFRRIRMLNADEAA</sequence>
<protein>
    <submittedName>
        <fullName evidence="2">GD10822</fullName>
    </submittedName>
</protein>
<accession>B4QC47</accession>
<dbReference type="OMA" id="KFNFFHR"/>
<name>B4QC47_DROSI</name>
<reference evidence="2 3" key="1">
    <citation type="journal article" date="2007" name="Nature">
        <title>Evolution of genes and genomes on the Drosophila phylogeny.</title>
        <authorList>
            <consortium name="Drosophila 12 Genomes Consortium"/>
            <person name="Clark A.G."/>
            <person name="Eisen M.B."/>
            <person name="Smith D.R."/>
            <person name="Bergman C.M."/>
            <person name="Oliver B."/>
            <person name="Markow T.A."/>
            <person name="Kaufman T.C."/>
            <person name="Kellis M."/>
            <person name="Gelbart W."/>
            <person name="Iyer V.N."/>
            <person name="Pollard D.A."/>
            <person name="Sackton T.B."/>
            <person name="Larracuente A.M."/>
            <person name="Singh N.D."/>
            <person name="Abad J.P."/>
            <person name="Abt D.N."/>
            <person name="Adryan B."/>
            <person name="Aguade M."/>
            <person name="Akashi H."/>
            <person name="Anderson W.W."/>
            <person name="Aquadro C.F."/>
            <person name="Ardell D.H."/>
            <person name="Arguello R."/>
            <person name="Artieri C.G."/>
            <person name="Barbash D.A."/>
            <person name="Barker D."/>
            <person name="Barsanti P."/>
            <person name="Batterham P."/>
            <person name="Batzoglou S."/>
            <person name="Begun D."/>
            <person name="Bhutkar A."/>
            <person name="Blanco E."/>
            <person name="Bosak S.A."/>
            <person name="Bradley R.K."/>
            <person name="Brand A.D."/>
            <person name="Brent M.R."/>
            <person name="Brooks A.N."/>
            <person name="Brown R.H."/>
            <person name="Butlin R.K."/>
            <person name="Caggese C."/>
            <person name="Calvi B.R."/>
            <person name="Bernardo de Carvalho A."/>
            <person name="Caspi A."/>
            <person name="Castrezana S."/>
            <person name="Celniker S.E."/>
            <person name="Chang J.L."/>
            <person name="Chapple C."/>
            <person name="Chatterji S."/>
            <person name="Chinwalla A."/>
            <person name="Civetta A."/>
            <person name="Clifton S.W."/>
            <person name="Comeron J.M."/>
            <person name="Costello J.C."/>
            <person name="Coyne J.A."/>
            <person name="Daub J."/>
            <person name="David R.G."/>
            <person name="Delcher A.L."/>
            <person name="Delehaunty K."/>
            <person name="Do C.B."/>
            <person name="Ebling H."/>
            <person name="Edwards K."/>
            <person name="Eickbush T."/>
            <person name="Evans J.D."/>
            <person name="Filipski A."/>
            <person name="Findeiss S."/>
            <person name="Freyhult E."/>
            <person name="Fulton L."/>
            <person name="Fulton R."/>
            <person name="Garcia A.C."/>
            <person name="Gardiner A."/>
            <person name="Garfield D.A."/>
            <person name="Garvin B.E."/>
            <person name="Gibson G."/>
            <person name="Gilbert D."/>
            <person name="Gnerre S."/>
            <person name="Godfrey J."/>
            <person name="Good R."/>
            <person name="Gotea V."/>
            <person name="Gravely B."/>
            <person name="Greenberg A.J."/>
            <person name="Griffiths-Jones S."/>
            <person name="Gross S."/>
            <person name="Guigo R."/>
            <person name="Gustafson E.A."/>
            <person name="Haerty W."/>
            <person name="Hahn M.W."/>
            <person name="Halligan D.L."/>
            <person name="Halpern A.L."/>
            <person name="Halter G.M."/>
            <person name="Han M.V."/>
            <person name="Heger A."/>
            <person name="Hillier L."/>
            <person name="Hinrichs A.S."/>
            <person name="Holmes I."/>
            <person name="Hoskins R.A."/>
            <person name="Hubisz M.J."/>
            <person name="Hultmark D."/>
            <person name="Huntley M.A."/>
            <person name="Jaffe D.B."/>
            <person name="Jagadeeshan S."/>
            <person name="Jeck W.R."/>
            <person name="Johnson J."/>
            <person name="Jones C.D."/>
            <person name="Jordan W.C."/>
            <person name="Karpen G.H."/>
            <person name="Kataoka E."/>
            <person name="Keightley P.D."/>
            <person name="Kheradpour P."/>
            <person name="Kirkness E.F."/>
            <person name="Koerich L.B."/>
            <person name="Kristiansen K."/>
            <person name="Kudrna D."/>
            <person name="Kulathinal R.J."/>
            <person name="Kumar S."/>
            <person name="Kwok R."/>
            <person name="Lander E."/>
            <person name="Langley C.H."/>
            <person name="Lapoint R."/>
            <person name="Lazzaro B.P."/>
            <person name="Lee S.J."/>
            <person name="Levesque L."/>
            <person name="Li R."/>
            <person name="Lin C.F."/>
            <person name="Lin M.F."/>
            <person name="Lindblad-Toh K."/>
            <person name="Llopart A."/>
            <person name="Long M."/>
            <person name="Low L."/>
            <person name="Lozovsky E."/>
            <person name="Lu J."/>
            <person name="Luo M."/>
            <person name="Machado C.A."/>
            <person name="Makalowski W."/>
            <person name="Marzo M."/>
            <person name="Matsuda M."/>
            <person name="Matzkin L."/>
            <person name="McAllister B."/>
            <person name="McBride C.S."/>
            <person name="McKernan B."/>
            <person name="McKernan K."/>
            <person name="Mendez-Lago M."/>
            <person name="Minx P."/>
            <person name="Mollenhauer M.U."/>
            <person name="Montooth K."/>
            <person name="Mount S.M."/>
            <person name="Mu X."/>
            <person name="Myers E."/>
            <person name="Negre B."/>
            <person name="Newfeld S."/>
            <person name="Nielsen R."/>
            <person name="Noor M.A."/>
            <person name="O'Grady P."/>
            <person name="Pachter L."/>
            <person name="Papaceit M."/>
            <person name="Parisi M.J."/>
            <person name="Parisi M."/>
            <person name="Parts L."/>
            <person name="Pedersen J.S."/>
            <person name="Pesole G."/>
            <person name="Phillippy A.M."/>
            <person name="Ponting C.P."/>
            <person name="Pop M."/>
            <person name="Porcelli D."/>
            <person name="Powell J.R."/>
            <person name="Prohaska S."/>
            <person name="Pruitt K."/>
            <person name="Puig M."/>
            <person name="Quesneville H."/>
            <person name="Ram K.R."/>
            <person name="Rand D."/>
            <person name="Rasmussen M.D."/>
            <person name="Reed L.K."/>
            <person name="Reenan R."/>
            <person name="Reily A."/>
            <person name="Remington K.A."/>
            <person name="Rieger T.T."/>
            <person name="Ritchie M.G."/>
            <person name="Robin C."/>
            <person name="Rogers Y.H."/>
            <person name="Rohde C."/>
            <person name="Rozas J."/>
            <person name="Rubenfield M.J."/>
            <person name="Ruiz A."/>
            <person name="Russo S."/>
            <person name="Salzberg S.L."/>
            <person name="Sanchez-Gracia A."/>
            <person name="Saranga D.J."/>
            <person name="Sato H."/>
            <person name="Schaeffer S.W."/>
            <person name="Schatz M.C."/>
            <person name="Schlenke T."/>
            <person name="Schwartz R."/>
            <person name="Segarra C."/>
            <person name="Singh R.S."/>
            <person name="Sirot L."/>
            <person name="Sirota M."/>
            <person name="Sisneros N.B."/>
            <person name="Smith C.D."/>
            <person name="Smith T.F."/>
            <person name="Spieth J."/>
            <person name="Stage D.E."/>
            <person name="Stark A."/>
            <person name="Stephan W."/>
            <person name="Strausberg R.L."/>
            <person name="Strempel S."/>
            <person name="Sturgill D."/>
            <person name="Sutton G."/>
            <person name="Sutton G.G."/>
            <person name="Tao W."/>
            <person name="Teichmann S."/>
            <person name="Tobari Y.N."/>
            <person name="Tomimura Y."/>
            <person name="Tsolas J.M."/>
            <person name="Valente V.L."/>
            <person name="Venter E."/>
            <person name="Venter J.C."/>
            <person name="Vicario S."/>
            <person name="Vieira F.G."/>
            <person name="Vilella A.J."/>
            <person name="Villasante A."/>
            <person name="Walenz B."/>
            <person name="Wang J."/>
            <person name="Wasserman M."/>
            <person name="Watts T."/>
            <person name="Wilson D."/>
            <person name="Wilson R.K."/>
            <person name="Wing R.A."/>
            <person name="Wolfner M.F."/>
            <person name="Wong A."/>
            <person name="Wong G.K."/>
            <person name="Wu C.I."/>
            <person name="Wu G."/>
            <person name="Yamamoto D."/>
            <person name="Yang H.P."/>
            <person name="Yang S.P."/>
            <person name="Yorke J.A."/>
            <person name="Yoshida K."/>
            <person name="Zdobnov E."/>
            <person name="Zhang P."/>
            <person name="Zhang Y."/>
            <person name="Zimin A.V."/>
            <person name="Baldwin J."/>
            <person name="Abdouelleil A."/>
            <person name="Abdulkadir J."/>
            <person name="Abebe A."/>
            <person name="Abera B."/>
            <person name="Abreu J."/>
            <person name="Acer S.C."/>
            <person name="Aftuck L."/>
            <person name="Alexander A."/>
            <person name="An P."/>
            <person name="Anderson E."/>
            <person name="Anderson S."/>
            <person name="Arachi H."/>
            <person name="Azer M."/>
            <person name="Bachantsang P."/>
            <person name="Barry A."/>
            <person name="Bayul T."/>
            <person name="Berlin A."/>
            <person name="Bessette D."/>
            <person name="Bloom T."/>
            <person name="Blye J."/>
            <person name="Boguslavskiy L."/>
            <person name="Bonnet C."/>
            <person name="Boukhgalter B."/>
            <person name="Bourzgui I."/>
            <person name="Brown A."/>
            <person name="Cahill P."/>
            <person name="Channer S."/>
            <person name="Cheshatsang Y."/>
            <person name="Chuda L."/>
            <person name="Citroen M."/>
            <person name="Collymore A."/>
            <person name="Cooke P."/>
            <person name="Costello M."/>
            <person name="D'Aco K."/>
            <person name="Daza R."/>
            <person name="De Haan G."/>
            <person name="DeGray S."/>
            <person name="DeMaso C."/>
            <person name="Dhargay N."/>
            <person name="Dooley K."/>
            <person name="Dooley E."/>
            <person name="Doricent M."/>
            <person name="Dorje P."/>
            <person name="Dorjee K."/>
            <person name="Dupes A."/>
            <person name="Elong R."/>
            <person name="Falk J."/>
            <person name="Farina A."/>
            <person name="Faro S."/>
            <person name="Ferguson D."/>
            <person name="Fisher S."/>
            <person name="Foley C.D."/>
            <person name="Franke A."/>
            <person name="Friedrich D."/>
            <person name="Gadbois L."/>
            <person name="Gearin G."/>
            <person name="Gearin C.R."/>
            <person name="Giannoukos G."/>
            <person name="Goode T."/>
            <person name="Graham J."/>
            <person name="Grandbois E."/>
            <person name="Grewal S."/>
            <person name="Gyaltsen K."/>
            <person name="Hafez N."/>
            <person name="Hagos B."/>
            <person name="Hall J."/>
            <person name="Henson C."/>
            <person name="Hollinger A."/>
            <person name="Honan T."/>
            <person name="Huard M.D."/>
            <person name="Hughes L."/>
            <person name="Hurhula B."/>
            <person name="Husby M.E."/>
            <person name="Kamat A."/>
            <person name="Kanga B."/>
            <person name="Kashin S."/>
            <person name="Khazanovich D."/>
            <person name="Kisner P."/>
            <person name="Lance K."/>
            <person name="Lara M."/>
            <person name="Lee W."/>
            <person name="Lennon N."/>
            <person name="Letendre F."/>
            <person name="LeVine R."/>
            <person name="Lipovsky A."/>
            <person name="Liu X."/>
            <person name="Liu J."/>
            <person name="Liu S."/>
            <person name="Lokyitsang T."/>
            <person name="Lokyitsang Y."/>
            <person name="Lubonja R."/>
            <person name="Lui A."/>
            <person name="MacDonald P."/>
            <person name="Magnisalis V."/>
            <person name="Maru K."/>
            <person name="Matthews C."/>
            <person name="McCusker W."/>
            <person name="McDonough S."/>
            <person name="Mehta T."/>
            <person name="Meldrim J."/>
            <person name="Meneus L."/>
            <person name="Mihai O."/>
            <person name="Mihalev A."/>
            <person name="Mihova T."/>
            <person name="Mittelman R."/>
            <person name="Mlenga V."/>
            <person name="Montmayeur A."/>
            <person name="Mulrain L."/>
            <person name="Navidi A."/>
            <person name="Naylor J."/>
            <person name="Negash T."/>
            <person name="Nguyen T."/>
            <person name="Nguyen N."/>
            <person name="Nicol R."/>
            <person name="Norbu C."/>
            <person name="Norbu N."/>
            <person name="Novod N."/>
            <person name="O'Neill B."/>
            <person name="Osman S."/>
            <person name="Markiewicz E."/>
            <person name="Oyono O.L."/>
            <person name="Patti C."/>
            <person name="Phunkhang P."/>
            <person name="Pierre F."/>
            <person name="Priest M."/>
            <person name="Raghuraman S."/>
            <person name="Rege F."/>
            <person name="Reyes R."/>
            <person name="Rise C."/>
            <person name="Rogov P."/>
            <person name="Ross K."/>
            <person name="Ryan E."/>
            <person name="Settipalli S."/>
            <person name="Shea T."/>
            <person name="Sherpa N."/>
            <person name="Shi L."/>
            <person name="Shih D."/>
            <person name="Sparrow T."/>
            <person name="Spaulding J."/>
            <person name="Stalker J."/>
            <person name="Stange-Thomann N."/>
            <person name="Stavropoulos S."/>
            <person name="Stone C."/>
            <person name="Strader C."/>
            <person name="Tesfaye S."/>
            <person name="Thomson T."/>
            <person name="Thoulutsang Y."/>
            <person name="Thoulutsang D."/>
            <person name="Topham K."/>
            <person name="Topping I."/>
            <person name="Tsamla T."/>
            <person name="Vassiliev H."/>
            <person name="Vo A."/>
            <person name="Wangchuk T."/>
            <person name="Wangdi T."/>
            <person name="Weiand M."/>
            <person name="Wilkinson J."/>
            <person name="Wilson A."/>
            <person name="Yadav S."/>
            <person name="Young G."/>
            <person name="Yu Q."/>
            <person name="Zembek L."/>
            <person name="Zhong D."/>
            <person name="Zimmer A."/>
            <person name="Zwirko Z."/>
            <person name="Jaffe D.B."/>
            <person name="Alvarez P."/>
            <person name="Brockman W."/>
            <person name="Butler J."/>
            <person name="Chin C."/>
            <person name="Gnerre S."/>
            <person name="Grabherr M."/>
            <person name="Kleber M."/>
            <person name="Mauceli E."/>
            <person name="MacCallum I."/>
        </authorList>
    </citation>
    <scope>NUCLEOTIDE SEQUENCE [LARGE SCALE GENOMIC DNA]</scope>
    <source>
        <strain evidence="3">white501</strain>
    </source>
</reference>